<reference evidence="3 4" key="1">
    <citation type="journal article" date="2021" name="Microbiol. Resour. Announc.">
        <title>Draft Genome Sequence of Coralloluteibacterium stylophorae LMG 29479T.</title>
        <authorList>
            <person name="Karlyshev A.V."/>
            <person name="Kudryashova E.B."/>
            <person name="Ariskina E.V."/>
            <person name="Conroy A.P."/>
            <person name="Abidueva E.Y."/>
        </authorList>
    </citation>
    <scope>NUCLEOTIDE SEQUENCE [LARGE SCALE GENOMIC DNA]</scope>
    <source>
        <strain evidence="3 4">LMG 29479</strain>
    </source>
</reference>
<evidence type="ECO:0000313" key="3">
    <source>
        <dbReference type="EMBL" id="MBS7456893.1"/>
    </source>
</evidence>
<keyword evidence="1" id="KW-0472">Membrane</keyword>
<sequence>MALIHSILMGAVAGMRSMTPLATVANAARMGALPADSGAPRLLAGPLASAGALAVAAGELAGDKMKSAPDRIVPAGMVARVATGALAGMALAPRHQRGVAALLGAGAAVGAAYLTFNLRMRAIDRYGQTATGAVEDAVAVGSAALIARSAAED</sequence>
<name>A0A8J7VQM1_9GAMM</name>
<accession>A0A8J7VQM1</accession>
<feature type="transmembrane region" description="Helical" evidence="1">
    <location>
        <begin position="98"/>
        <end position="116"/>
    </location>
</feature>
<keyword evidence="1" id="KW-0812">Transmembrane</keyword>
<gene>
    <name evidence="3" type="ORF">KB893_007075</name>
    <name evidence="2" type="ORF">KB893_00730</name>
</gene>
<evidence type="ECO:0000313" key="4">
    <source>
        <dbReference type="Proteomes" id="UP000675747"/>
    </source>
</evidence>
<dbReference type="EMBL" id="JAGQFT010000002">
    <property type="protein sequence ID" value="MBR0561047.1"/>
    <property type="molecule type" value="Genomic_DNA"/>
</dbReference>
<evidence type="ECO:0000313" key="2">
    <source>
        <dbReference type="EMBL" id="MBR0561047.1"/>
    </source>
</evidence>
<dbReference type="RefSeq" id="WP_211925016.1">
    <property type="nucleotide sequence ID" value="NZ_JAGQFT020000004.1"/>
</dbReference>
<dbReference type="Proteomes" id="UP000675747">
    <property type="component" value="Unassembled WGS sequence"/>
</dbReference>
<keyword evidence="4" id="KW-1185">Reference proteome</keyword>
<keyword evidence="1" id="KW-1133">Transmembrane helix</keyword>
<comment type="caution">
    <text evidence="2">The sequence shown here is derived from an EMBL/GenBank/DDBJ whole genome shotgun (WGS) entry which is preliminary data.</text>
</comment>
<evidence type="ECO:0000256" key="1">
    <source>
        <dbReference type="SAM" id="Phobius"/>
    </source>
</evidence>
<protein>
    <submittedName>
        <fullName evidence="2">DUF4126 domain-containing protein</fullName>
    </submittedName>
</protein>
<dbReference type="EMBL" id="JAGQFT020000004">
    <property type="protein sequence ID" value="MBS7456893.1"/>
    <property type="molecule type" value="Genomic_DNA"/>
</dbReference>
<organism evidence="2">
    <name type="scientific">Coralloluteibacterium stylophorae</name>
    <dbReference type="NCBI Taxonomy" id="1776034"/>
    <lineage>
        <taxon>Bacteria</taxon>
        <taxon>Pseudomonadati</taxon>
        <taxon>Pseudomonadota</taxon>
        <taxon>Gammaproteobacteria</taxon>
        <taxon>Lysobacterales</taxon>
        <taxon>Lysobacteraceae</taxon>
        <taxon>Coralloluteibacterium</taxon>
    </lineage>
</organism>
<proteinExistence type="predicted"/>
<reference evidence="2" key="2">
    <citation type="submission" date="2021-04" db="EMBL/GenBank/DDBJ databases">
        <authorList>
            <person name="Karlyshev A.V."/>
        </authorList>
    </citation>
    <scope>NUCLEOTIDE SEQUENCE</scope>
    <source>
        <strain evidence="2">LMG 29479</strain>
    </source>
</reference>
<dbReference type="AlphaFoldDB" id="A0A8J7VQM1"/>